<evidence type="ECO:0000313" key="1">
    <source>
        <dbReference type="EMBL" id="QHS95393.1"/>
    </source>
</evidence>
<proteinExistence type="predicted"/>
<organism evidence="1">
    <name type="scientific">viral metagenome</name>
    <dbReference type="NCBI Taxonomy" id="1070528"/>
    <lineage>
        <taxon>unclassified sequences</taxon>
        <taxon>metagenomes</taxon>
        <taxon>organismal metagenomes</taxon>
    </lineage>
</organism>
<name>A0A6C0BVV6_9ZZZZ</name>
<reference evidence="1" key="1">
    <citation type="journal article" date="2020" name="Nature">
        <title>Giant virus diversity and host interactions through global metagenomics.</title>
        <authorList>
            <person name="Schulz F."/>
            <person name="Roux S."/>
            <person name="Paez-Espino D."/>
            <person name="Jungbluth S."/>
            <person name="Walsh D.A."/>
            <person name="Denef V.J."/>
            <person name="McMahon K.D."/>
            <person name="Konstantinidis K.T."/>
            <person name="Eloe-Fadrosh E.A."/>
            <person name="Kyrpides N.C."/>
            <person name="Woyke T."/>
        </authorList>
    </citation>
    <scope>NUCLEOTIDE SEQUENCE</scope>
    <source>
        <strain evidence="1">GVMAG-M-3300018428-35</strain>
    </source>
</reference>
<dbReference type="AlphaFoldDB" id="A0A6C0BVV6"/>
<protein>
    <submittedName>
        <fullName evidence="1">Uncharacterized protein</fullName>
    </submittedName>
</protein>
<dbReference type="EMBL" id="MN739249">
    <property type="protein sequence ID" value="QHS95393.1"/>
    <property type="molecule type" value="Genomic_DNA"/>
</dbReference>
<accession>A0A6C0BVV6</accession>
<sequence length="305" mass="36473">MSLHDMYFSSKNKNHMFNVIRELVLKETNEDINNNTEYIDLYRFKYSLIFDRSNSDNLVDLNKFLIDEIAPIYINDIQSKYNSKNITIKPKESNESKESKKENIKQKTQLYINSSERLENSLNRYEYYINLPENKKFSLKQITIPVENNILFSNPVICVQLEIKNEKYDIYCQFKNEILIQNKKYNIYESFQELEINTDRIIKVSILTNLRLKVIENQDKIKIKIKNIKHKENDYLCLKINENHDIINGDNIGIYKNNKLISSLIIDNKIENNLIIKDKKLDFDNSSEYYILNMNIQNNLLIFYI</sequence>